<dbReference type="AlphaFoldDB" id="A0A6V8LUY8"/>
<dbReference type="PANTHER" id="PTHR47235">
    <property type="entry name" value="BLR6548 PROTEIN"/>
    <property type="match status" value="1"/>
</dbReference>
<dbReference type="Proteomes" id="UP000494245">
    <property type="component" value="Unassembled WGS sequence"/>
</dbReference>
<dbReference type="RefSeq" id="WP_173082534.1">
    <property type="nucleotide sequence ID" value="NZ_BLTE01000004.1"/>
</dbReference>
<proteinExistence type="inferred from homology"/>
<evidence type="ECO:0000256" key="2">
    <source>
        <dbReference type="ARBA" id="ARBA00022448"/>
    </source>
</evidence>
<evidence type="ECO:0000256" key="1">
    <source>
        <dbReference type="ARBA" id="ARBA00010062"/>
    </source>
</evidence>
<evidence type="ECO:0000259" key="6">
    <source>
        <dbReference type="Pfam" id="PF13458"/>
    </source>
</evidence>
<dbReference type="GO" id="GO:0006865">
    <property type="term" value="P:amino acid transport"/>
    <property type="evidence" value="ECO:0007669"/>
    <property type="project" value="UniProtKB-KW"/>
</dbReference>
<comment type="caution">
    <text evidence="7">The sequence shown here is derived from an EMBL/GenBank/DDBJ whole genome shotgun (WGS) entry which is preliminary data.</text>
</comment>
<feature type="chain" id="PRO_5028865543" evidence="5">
    <location>
        <begin position="25"/>
        <end position="412"/>
    </location>
</feature>
<organism evidence="7 8">
    <name type="scientific">Fundidesulfovibrio magnetotacticus</name>
    <dbReference type="NCBI Taxonomy" id="2730080"/>
    <lineage>
        <taxon>Bacteria</taxon>
        <taxon>Pseudomonadati</taxon>
        <taxon>Thermodesulfobacteriota</taxon>
        <taxon>Desulfovibrionia</taxon>
        <taxon>Desulfovibrionales</taxon>
        <taxon>Desulfovibrionaceae</taxon>
        <taxon>Fundidesulfovibrio</taxon>
    </lineage>
</organism>
<dbReference type="SUPFAM" id="SSF53822">
    <property type="entry name" value="Periplasmic binding protein-like I"/>
    <property type="match status" value="1"/>
</dbReference>
<dbReference type="InterPro" id="IPR000709">
    <property type="entry name" value="Leu_Ile_Val-bd"/>
</dbReference>
<accession>A0A6V8LUY8</accession>
<dbReference type="InterPro" id="IPR028081">
    <property type="entry name" value="Leu-bd"/>
</dbReference>
<dbReference type="InterPro" id="IPR028082">
    <property type="entry name" value="Peripla_BP_I"/>
</dbReference>
<reference evidence="7 8" key="2">
    <citation type="submission" date="2020-05" db="EMBL/GenBank/DDBJ databases">
        <title>Draft genome sequence of Desulfovibrio sp. strainFSS-1.</title>
        <authorList>
            <person name="Shimoshige H."/>
            <person name="Kobayashi H."/>
            <person name="Maekawa T."/>
        </authorList>
    </citation>
    <scope>NUCLEOTIDE SEQUENCE [LARGE SCALE GENOMIC DNA]</scope>
    <source>
        <strain evidence="7 8">SIID29052-01</strain>
    </source>
</reference>
<keyword evidence="2" id="KW-0813">Transport</keyword>
<comment type="similarity">
    <text evidence="1">Belongs to the leucine-binding protein family.</text>
</comment>
<evidence type="ECO:0000256" key="3">
    <source>
        <dbReference type="ARBA" id="ARBA00022729"/>
    </source>
</evidence>
<evidence type="ECO:0000313" key="7">
    <source>
        <dbReference type="EMBL" id="GFK93477.1"/>
    </source>
</evidence>
<protein>
    <submittedName>
        <fullName evidence="7">Leu/Ile/Val-binding protein</fullName>
    </submittedName>
</protein>
<dbReference type="PRINTS" id="PR00337">
    <property type="entry name" value="LEUILEVALBP"/>
</dbReference>
<dbReference type="Pfam" id="PF13458">
    <property type="entry name" value="Peripla_BP_6"/>
    <property type="match status" value="1"/>
</dbReference>
<dbReference type="CDD" id="cd19978">
    <property type="entry name" value="PBP1_ABC_ligand_binding-like"/>
    <property type="match status" value="1"/>
</dbReference>
<evidence type="ECO:0000313" key="8">
    <source>
        <dbReference type="Proteomes" id="UP000494245"/>
    </source>
</evidence>
<keyword evidence="3 5" id="KW-0732">Signal</keyword>
<keyword evidence="4" id="KW-0029">Amino-acid transport</keyword>
<feature type="domain" description="Leucine-binding protein" evidence="6">
    <location>
        <begin position="44"/>
        <end position="394"/>
    </location>
</feature>
<keyword evidence="8" id="KW-1185">Reference proteome</keyword>
<dbReference type="EMBL" id="BLTE01000004">
    <property type="protein sequence ID" value="GFK93477.1"/>
    <property type="molecule type" value="Genomic_DNA"/>
</dbReference>
<evidence type="ECO:0000256" key="5">
    <source>
        <dbReference type="SAM" id="SignalP"/>
    </source>
</evidence>
<name>A0A6V8LUY8_9BACT</name>
<evidence type="ECO:0000256" key="4">
    <source>
        <dbReference type="ARBA" id="ARBA00022970"/>
    </source>
</evidence>
<dbReference type="Gene3D" id="3.40.50.2300">
    <property type="match status" value="2"/>
</dbReference>
<reference evidence="7 8" key="1">
    <citation type="submission" date="2020-04" db="EMBL/GenBank/DDBJ databases">
        <authorList>
            <consortium name="Desulfovibrio sp. FSS-1 genome sequencing consortium"/>
            <person name="Shimoshige H."/>
            <person name="Kobayashi H."/>
            <person name="Maekawa T."/>
        </authorList>
    </citation>
    <scope>NUCLEOTIDE SEQUENCE [LARGE SCALE GENOMIC DNA]</scope>
    <source>
        <strain evidence="7 8">SIID29052-01</strain>
    </source>
</reference>
<sequence length="412" mass="44794">MTLPRPALAKAALLLLALILPLSACQPPPPPQPQTGKLGITPTEVRIGASLPLSGHAAYLGQETLRGATAYLSHVNARGGVHGRQITLVAHDDGYDPPRCVANTQRLIVEDEVFALSCYVGTPTTTRILPMLSEARIPLVGSFTGAYDLREPFQRYVINVRPSYYQETAAAVGHLIENLGLKRIGVFYQFDAYGFDGLKGAELALKTYGMTPVARGSYVRGTMDVEDGLWKILESQAQAAVIIGTSAPSAKFIKLAREHNPDMVFYAVSFVGAEEIAKALGPDERAKVLVSQVMPPPDLPETQALLWGVKEYDDLLNQSYPGHPPTAVGLEGFINAKVLVEGLRRAGPDPDRERFIEAVESIRDYSLGLADTLAYGPGDHQGLERVYFTKLEKGRFVLVTDWARPFAPRGCD</sequence>
<feature type="signal peptide" evidence="5">
    <location>
        <begin position="1"/>
        <end position="24"/>
    </location>
</feature>
<gene>
    <name evidence="7" type="ORF">NNJEOMEG_01310</name>
</gene>
<dbReference type="PANTHER" id="PTHR47235:SF1">
    <property type="entry name" value="BLR6548 PROTEIN"/>
    <property type="match status" value="1"/>
</dbReference>